<dbReference type="InterPro" id="IPR023631">
    <property type="entry name" value="Amidase_dom"/>
</dbReference>
<dbReference type="InterPro" id="IPR036928">
    <property type="entry name" value="AS_sf"/>
</dbReference>
<dbReference type="EMBL" id="ANPE02000226">
    <property type="protein sequence ID" value="EMY32837.1"/>
    <property type="molecule type" value="Genomic_DNA"/>
</dbReference>
<feature type="region of interest" description="Disordered" evidence="2">
    <location>
        <begin position="135"/>
        <end position="157"/>
    </location>
</feature>
<evidence type="ECO:0000256" key="1">
    <source>
        <dbReference type="ARBA" id="ARBA00009199"/>
    </source>
</evidence>
<sequence>MSDLYELTAVEQRDALRRGEVSARELTEHYLARIESLNPELGAFITVTAEKALERARAADEFQAHGGQLRRLHGLPLAFKDLTDVAGVKTTHGSRAVEHAVAASNHTLVEVLERAGAISLGKTQVPEFGLTSYSENRIAPPARNPLAPATSAGGSSG</sequence>
<dbReference type="SUPFAM" id="SSF75304">
    <property type="entry name" value="Amidase signature (AS) enzymes"/>
    <property type="match status" value="1"/>
</dbReference>
<keyword evidence="5" id="KW-1185">Reference proteome</keyword>
<feature type="domain" description="Amidase" evidence="3">
    <location>
        <begin position="25"/>
        <end position="157"/>
    </location>
</feature>
<evidence type="ECO:0000313" key="5">
    <source>
        <dbReference type="Proteomes" id="UP000010729"/>
    </source>
</evidence>
<dbReference type="Pfam" id="PF01425">
    <property type="entry name" value="Amidase"/>
    <property type="match status" value="1"/>
</dbReference>
<dbReference type="RefSeq" id="WP_005272707.1">
    <property type="nucleotide sequence ID" value="NZ_ANPE02000226.1"/>
</dbReference>
<evidence type="ECO:0000259" key="3">
    <source>
        <dbReference type="Pfam" id="PF01425"/>
    </source>
</evidence>
<evidence type="ECO:0000313" key="4">
    <source>
        <dbReference type="EMBL" id="EMY32837.1"/>
    </source>
</evidence>
<dbReference type="AlphaFoldDB" id="N1UYC6"/>
<dbReference type="PANTHER" id="PTHR11895">
    <property type="entry name" value="TRANSAMIDASE"/>
    <property type="match status" value="1"/>
</dbReference>
<accession>N1UYC6</accession>
<feature type="non-terminal residue" evidence="4">
    <location>
        <position position="157"/>
    </location>
</feature>
<comment type="caution">
    <text evidence="4">The sequence shown here is derived from an EMBL/GenBank/DDBJ whole genome shotgun (WGS) entry which is preliminary data.</text>
</comment>
<protein>
    <submittedName>
        <fullName evidence="4">Amidase</fullName>
    </submittedName>
</protein>
<dbReference type="Proteomes" id="UP000010729">
    <property type="component" value="Unassembled WGS sequence"/>
</dbReference>
<name>N1UYC6_9MICC</name>
<dbReference type="PANTHER" id="PTHR11895:SF7">
    <property type="entry name" value="GLUTAMYL-TRNA(GLN) AMIDOTRANSFERASE SUBUNIT A, MITOCHONDRIAL"/>
    <property type="match status" value="1"/>
</dbReference>
<reference evidence="4 5" key="1">
    <citation type="journal article" date="2013" name="Genome Announc.">
        <title>Draft Genome Sequence of Arthrobacter crystallopoietes Strain BAB-32, Revealing Genes for Bioremediation.</title>
        <authorList>
            <person name="Joshi M.N."/>
            <person name="Pandit A.S."/>
            <person name="Sharma A."/>
            <person name="Pandya R.V."/>
            <person name="Desai S.M."/>
            <person name="Saxena A.K."/>
            <person name="Bagatharia S.B."/>
        </authorList>
    </citation>
    <scope>NUCLEOTIDE SEQUENCE [LARGE SCALE GENOMIC DNA]</scope>
    <source>
        <strain evidence="4 5">BAB-32</strain>
    </source>
</reference>
<dbReference type="Gene3D" id="3.90.1300.10">
    <property type="entry name" value="Amidase signature (AS) domain"/>
    <property type="match status" value="1"/>
</dbReference>
<proteinExistence type="inferred from homology"/>
<gene>
    <name evidence="4" type="ORF">D477_018044</name>
</gene>
<evidence type="ECO:0000256" key="2">
    <source>
        <dbReference type="SAM" id="MobiDB-lite"/>
    </source>
</evidence>
<dbReference type="GO" id="GO:0003824">
    <property type="term" value="F:catalytic activity"/>
    <property type="evidence" value="ECO:0007669"/>
    <property type="project" value="InterPro"/>
</dbReference>
<comment type="similarity">
    <text evidence="1">Belongs to the amidase family.</text>
</comment>
<dbReference type="InterPro" id="IPR000120">
    <property type="entry name" value="Amidase"/>
</dbReference>
<dbReference type="OrthoDB" id="5175573at2"/>
<organism evidence="4 5">
    <name type="scientific">Arthrobacter crystallopoietes BAB-32</name>
    <dbReference type="NCBI Taxonomy" id="1246476"/>
    <lineage>
        <taxon>Bacteria</taxon>
        <taxon>Bacillati</taxon>
        <taxon>Actinomycetota</taxon>
        <taxon>Actinomycetes</taxon>
        <taxon>Micrococcales</taxon>
        <taxon>Micrococcaceae</taxon>
        <taxon>Crystallibacter</taxon>
    </lineage>
</organism>